<dbReference type="OrthoDB" id="4789362at2"/>
<dbReference type="EMBL" id="FOQG01000014">
    <property type="protein sequence ID" value="SFI85455.1"/>
    <property type="molecule type" value="Genomic_DNA"/>
</dbReference>
<name>A0A1I3LLT6_9ACTN</name>
<dbReference type="Proteomes" id="UP000198649">
    <property type="component" value="Unassembled WGS sequence"/>
</dbReference>
<accession>A0A1I3LLT6</accession>
<evidence type="ECO:0000313" key="2">
    <source>
        <dbReference type="Proteomes" id="UP000198649"/>
    </source>
</evidence>
<evidence type="ECO:0000313" key="1">
    <source>
        <dbReference type="EMBL" id="SFI85455.1"/>
    </source>
</evidence>
<keyword evidence="2" id="KW-1185">Reference proteome</keyword>
<organism evidence="1 2">
    <name type="scientific">Nocardioides psychrotolerans</name>
    <dbReference type="NCBI Taxonomy" id="1005945"/>
    <lineage>
        <taxon>Bacteria</taxon>
        <taxon>Bacillati</taxon>
        <taxon>Actinomycetota</taxon>
        <taxon>Actinomycetes</taxon>
        <taxon>Propionibacteriales</taxon>
        <taxon>Nocardioidaceae</taxon>
        <taxon>Nocardioides</taxon>
    </lineage>
</organism>
<dbReference type="STRING" id="1005945.SAMN05216561_11416"/>
<dbReference type="RefSeq" id="WP_091115323.1">
    <property type="nucleotide sequence ID" value="NZ_BKAF01000017.1"/>
</dbReference>
<gene>
    <name evidence="1" type="ORF">SAMN05216561_11416</name>
</gene>
<reference evidence="1 2" key="1">
    <citation type="submission" date="2016-10" db="EMBL/GenBank/DDBJ databases">
        <authorList>
            <person name="de Groot N.N."/>
        </authorList>
    </citation>
    <scope>NUCLEOTIDE SEQUENCE [LARGE SCALE GENOMIC DNA]</scope>
    <source>
        <strain evidence="1 2">CGMCC 1.11156</strain>
    </source>
</reference>
<sequence>MTAPKHARDIKGKGRYYGDCGTEGCPLADLPDPGFMSVTNAQGVVAKPALVPAAAKATAAAAWDRLPQMVATSRQPAEGPCARKRVAERCGACRFCITSAIKAEHKNTWEKAADFGTLVHAHAHAVVLGGALPYDEEVAPFVEGHVRFLEAWRVDLDRHVEAAELTVISRKHGYAGTGDLWVHLPLAYDQATGRTSFTAWDRRKLWLLDGKSSMTKPVDVVYADQPLQLAALRYAEEAVLPDESVVSVPKFEGAAILNWRRDSHALIPQPAGRDVFKAFLGAVELQRLFHSQEVKAWERIDAPVVAEPKAVA</sequence>
<dbReference type="AlphaFoldDB" id="A0A1I3LLT6"/>
<proteinExistence type="predicted"/>
<protein>
    <submittedName>
        <fullName evidence="1">Uncharacterized protein</fullName>
    </submittedName>
</protein>